<evidence type="ECO:0000256" key="1">
    <source>
        <dbReference type="ARBA" id="ARBA00001917"/>
    </source>
</evidence>
<evidence type="ECO:0000256" key="4">
    <source>
        <dbReference type="ARBA" id="ARBA00023002"/>
    </source>
</evidence>
<dbReference type="InterPro" id="IPR000262">
    <property type="entry name" value="FMN-dep_DH"/>
</dbReference>
<dbReference type="PROSITE" id="PS51349">
    <property type="entry name" value="FMN_HYDROXY_ACID_DH_2"/>
    <property type="match status" value="1"/>
</dbReference>
<reference evidence="8" key="1">
    <citation type="journal article" date="2019" name="Int. J. Syst. Evol. Microbiol.">
        <title>The Global Catalogue of Microorganisms (GCM) 10K type strain sequencing project: providing services to taxonomists for standard genome sequencing and annotation.</title>
        <authorList>
            <consortium name="The Broad Institute Genomics Platform"/>
            <consortium name="The Broad Institute Genome Sequencing Center for Infectious Disease"/>
            <person name="Wu L."/>
            <person name="Ma J."/>
        </authorList>
    </citation>
    <scope>NUCLEOTIDE SEQUENCE [LARGE SCALE GENOMIC DNA]</scope>
    <source>
        <strain evidence="8">SYNS20</strain>
    </source>
</reference>
<evidence type="ECO:0000313" key="7">
    <source>
        <dbReference type="EMBL" id="MFC7310749.1"/>
    </source>
</evidence>
<dbReference type="PROSITE" id="PS00557">
    <property type="entry name" value="FMN_HYDROXY_ACID_DH_1"/>
    <property type="match status" value="1"/>
</dbReference>
<name>A0ABW2JXB5_9ACTN</name>
<dbReference type="EC" id="1.-.-.-" evidence="7"/>
<dbReference type="PIRSF" id="PIRSF000138">
    <property type="entry name" value="Al-hdrx_acd_dh"/>
    <property type="match status" value="1"/>
</dbReference>
<organism evidence="7 8">
    <name type="scientific">Streptomyces monticola</name>
    <dbReference type="NCBI Taxonomy" id="2666263"/>
    <lineage>
        <taxon>Bacteria</taxon>
        <taxon>Bacillati</taxon>
        <taxon>Actinomycetota</taxon>
        <taxon>Actinomycetes</taxon>
        <taxon>Kitasatosporales</taxon>
        <taxon>Streptomycetaceae</taxon>
        <taxon>Streptomyces</taxon>
    </lineage>
</organism>
<dbReference type="RefSeq" id="WP_381841857.1">
    <property type="nucleotide sequence ID" value="NZ_JBHTCF010000043.1"/>
</dbReference>
<dbReference type="SUPFAM" id="SSF51395">
    <property type="entry name" value="FMN-linked oxidoreductases"/>
    <property type="match status" value="1"/>
</dbReference>
<evidence type="ECO:0000313" key="8">
    <source>
        <dbReference type="Proteomes" id="UP001596523"/>
    </source>
</evidence>
<keyword evidence="3" id="KW-0288">FMN</keyword>
<dbReference type="PANTHER" id="PTHR10578">
    <property type="entry name" value="S -2-HYDROXY-ACID OXIDASE-RELATED"/>
    <property type="match status" value="1"/>
</dbReference>
<protein>
    <submittedName>
        <fullName evidence="7">Alpha-hydroxy acid oxidase</fullName>
        <ecNumber evidence="7">1.-.-.-</ecNumber>
    </submittedName>
</protein>
<proteinExistence type="inferred from homology"/>
<dbReference type="CDD" id="cd02809">
    <property type="entry name" value="alpha_hydroxyacid_oxid_FMN"/>
    <property type="match status" value="1"/>
</dbReference>
<dbReference type="InterPro" id="IPR012133">
    <property type="entry name" value="Alpha-hydoxy_acid_DH_FMN"/>
</dbReference>
<dbReference type="PANTHER" id="PTHR10578:SF107">
    <property type="entry name" value="2-HYDROXYACID OXIDASE 1"/>
    <property type="match status" value="1"/>
</dbReference>
<gene>
    <name evidence="7" type="ORF">ACFQVC_41870</name>
</gene>
<sequence length="371" mass="38464">MTDLTSTPPAAPGEMYPQETGFAVLDEIRDAALEQLSPEVVDYLEGGAGTEATLRANRGAFGRWAIKPRPMSGVSGPDTGTEFLGLPLSAPVLTAPFGGDGLFHDGGQIAVARANAACGTASIVPEAGTFSYERVAEAAPAAARIAQLHPFEHFEVSAERARRAGYTTLCVTVDCSTAGFRVRNRTNRFSPDLAYFAGNQDGVGTPQVAEMFERLLGLSTPSWDWGRLAEATSRCALPWIAKGVLTADAAEQAIAAGAAALVVSNHGGRQLDPAPASLDALPEVAAAAAGRVPIALDSGVRTGSDIFTALALGADAVLIGRLAAYGLAAAGEEGVRRTIELLTEELRTVMMLAGTASVSDIDANCLTERPR</sequence>
<accession>A0ABW2JXB5</accession>
<dbReference type="Proteomes" id="UP001596523">
    <property type="component" value="Unassembled WGS sequence"/>
</dbReference>
<comment type="cofactor">
    <cofactor evidence="1">
        <name>FMN</name>
        <dbReference type="ChEBI" id="CHEBI:58210"/>
    </cofactor>
</comment>
<comment type="similarity">
    <text evidence="5">Belongs to the FMN-dependent alpha-hydroxy acid dehydrogenase family.</text>
</comment>
<evidence type="ECO:0000256" key="2">
    <source>
        <dbReference type="ARBA" id="ARBA00022630"/>
    </source>
</evidence>
<dbReference type="GO" id="GO:0016491">
    <property type="term" value="F:oxidoreductase activity"/>
    <property type="evidence" value="ECO:0007669"/>
    <property type="project" value="UniProtKB-KW"/>
</dbReference>
<keyword evidence="8" id="KW-1185">Reference proteome</keyword>
<feature type="domain" description="FMN hydroxy acid dehydrogenase" evidence="6">
    <location>
        <begin position="17"/>
        <end position="371"/>
    </location>
</feature>
<dbReference type="Pfam" id="PF01070">
    <property type="entry name" value="FMN_dh"/>
    <property type="match status" value="1"/>
</dbReference>
<comment type="caution">
    <text evidence="7">The sequence shown here is derived from an EMBL/GenBank/DDBJ whole genome shotgun (WGS) entry which is preliminary data.</text>
</comment>
<evidence type="ECO:0000256" key="3">
    <source>
        <dbReference type="ARBA" id="ARBA00022643"/>
    </source>
</evidence>
<dbReference type="Gene3D" id="3.20.20.70">
    <property type="entry name" value="Aldolase class I"/>
    <property type="match status" value="1"/>
</dbReference>
<dbReference type="InterPro" id="IPR008259">
    <property type="entry name" value="FMN_hydac_DH_AS"/>
</dbReference>
<keyword evidence="2" id="KW-0285">Flavoprotein</keyword>
<dbReference type="EMBL" id="JBHTCF010000043">
    <property type="protein sequence ID" value="MFC7310749.1"/>
    <property type="molecule type" value="Genomic_DNA"/>
</dbReference>
<evidence type="ECO:0000259" key="6">
    <source>
        <dbReference type="PROSITE" id="PS51349"/>
    </source>
</evidence>
<dbReference type="InterPro" id="IPR037396">
    <property type="entry name" value="FMN_HAD"/>
</dbReference>
<keyword evidence="4 7" id="KW-0560">Oxidoreductase</keyword>
<dbReference type="InterPro" id="IPR013785">
    <property type="entry name" value="Aldolase_TIM"/>
</dbReference>
<evidence type="ECO:0000256" key="5">
    <source>
        <dbReference type="ARBA" id="ARBA00024042"/>
    </source>
</evidence>